<feature type="transmembrane region" description="Helical" evidence="1">
    <location>
        <begin position="80"/>
        <end position="101"/>
    </location>
</feature>
<sequence>MKKNSPIFRGLISACGVALYVLLVAWIMTNAEGMFGPAPMPLGPFLFLLLFVLSAAIAGSLVFGRPIIMYLDGNKKEALATFFYTLLGLAAILIIFLVFIIKSS</sequence>
<evidence type="ECO:0000256" key="1">
    <source>
        <dbReference type="SAM" id="Phobius"/>
    </source>
</evidence>
<dbReference type="Proteomes" id="UP000176648">
    <property type="component" value="Unassembled WGS sequence"/>
</dbReference>
<proteinExistence type="predicted"/>
<evidence type="ECO:0000313" key="3">
    <source>
        <dbReference type="Proteomes" id="UP000176648"/>
    </source>
</evidence>
<dbReference type="EMBL" id="MHKU01000022">
    <property type="protein sequence ID" value="OGY96778.1"/>
    <property type="molecule type" value="Genomic_DNA"/>
</dbReference>
<keyword evidence="1" id="KW-0812">Transmembrane</keyword>
<feature type="transmembrane region" description="Helical" evidence="1">
    <location>
        <begin position="47"/>
        <end position="68"/>
    </location>
</feature>
<protein>
    <submittedName>
        <fullName evidence="2">Uncharacterized protein</fullName>
    </submittedName>
</protein>
<keyword evidence="1" id="KW-1133">Transmembrane helix</keyword>
<feature type="transmembrane region" description="Helical" evidence="1">
    <location>
        <begin position="7"/>
        <end position="27"/>
    </location>
</feature>
<name>A0A1G2C5W2_9BACT</name>
<dbReference type="AlphaFoldDB" id="A0A1G2C5W2"/>
<keyword evidence="1" id="KW-0472">Membrane</keyword>
<comment type="caution">
    <text evidence="2">The sequence shown here is derived from an EMBL/GenBank/DDBJ whole genome shotgun (WGS) entry which is preliminary data.</text>
</comment>
<gene>
    <name evidence="2" type="ORF">A2122_00845</name>
</gene>
<reference evidence="2 3" key="1">
    <citation type="journal article" date="2016" name="Nat. Commun.">
        <title>Thousands of microbial genomes shed light on interconnected biogeochemical processes in an aquifer system.</title>
        <authorList>
            <person name="Anantharaman K."/>
            <person name="Brown C.T."/>
            <person name="Hug L.A."/>
            <person name="Sharon I."/>
            <person name="Castelle C.J."/>
            <person name="Probst A.J."/>
            <person name="Thomas B.C."/>
            <person name="Singh A."/>
            <person name="Wilkins M.J."/>
            <person name="Karaoz U."/>
            <person name="Brodie E.L."/>
            <person name="Williams K.H."/>
            <person name="Hubbard S.S."/>
            <person name="Banfield J.F."/>
        </authorList>
    </citation>
    <scope>NUCLEOTIDE SEQUENCE [LARGE SCALE GENOMIC DNA]</scope>
</reference>
<organism evidence="2 3">
    <name type="scientific">Candidatus Liptonbacteria bacterium GWB1_49_6</name>
    <dbReference type="NCBI Taxonomy" id="1798644"/>
    <lineage>
        <taxon>Bacteria</taxon>
        <taxon>Candidatus Liptoniibacteriota</taxon>
    </lineage>
</organism>
<accession>A0A1G2C5W2</accession>
<dbReference type="STRING" id="1798644.A2122_00845"/>
<evidence type="ECO:0000313" key="2">
    <source>
        <dbReference type="EMBL" id="OGY96778.1"/>
    </source>
</evidence>